<reference evidence="4" key="1">
    <citation type="submission" date="2016-01" db="EMBL/GenBank/DDBJ databases">
        <authorList>
            <person name="Peeters Charlotte."/>
        </authorList>
    </citation>
    <scope>NUCLEOTIDE SEQUENCE [LARGE SCALE GENOMIC DNA]</scope>
</reference>
<dbReference type="Gene3D" id="2.60.120.260">
    <property type="entry name" value="Galactose-binding domain-like"/>
    <property type="match status" value="1"/>
</dbReference>
<dbReference type="Pfam" id="PF08530">
    <property type="entry name" value="PepX_C"/>
    <property type="match status" value="1"/>
</dbReference>
<evidence type="ECO:0000259" key="2">
    <source>
        <dbReference type="SMART" id="SM00939"/>
    </source>
</evidence>
<feature type="domain" description="Xaa-Pro dipeptidyl-peptidase C-terminal" evidence="2">
    <location>
        <begin position="364"/>
        <end position="630"/>
    </location>
</feature>
<dbReference type="InterPro" id="IPR013736">
    <property type="entry name" value="Xaa-Pro_dipept_C"/>
</dbReference>
<name>A0A158C9K8_9BURK</name>
<gene>
    <name evidence="3" type="primary">cocE</name>
    <name evidence="3" type="ORF">AWB76_05282</name>
</gene>
<dbReference type="Gene3D" id="1.10.3020.10">
    <property type="entry name" value="alpha-amino acid ester hydrolase ( Helical cap domain)"/>
    <property type="match status" value="1"/>
</dbReference>
<dbReference type="NCBIfam" id="TIGR00976">
    <property type="entry name" value="CocE_NonD"/>
    <property type="match status" value="1"/>
</dbReference>
<dbReference type="EC" id="3.1.1.84" evidence="3"/>
<dbReference type="Gene3D" id="3.40.50.1820">
    <property type="entry name" value="alpha/beta hydrolase"/>
    <property type="match status" value="1"/>
</dbReference>
<sequence length="638" mass="69680">MPIVRSTGCYALVSACAAMQIAGCGGSDADNHSAVNDLKIVTSPDYPSLVCEEQMVPARDGTRLKTYVYRNNKTTGKMPTLMIRSPYSRLYGEKCFSGYHFENLVSYAKDGYVAVVQSSRGTFMSEGTFKPIDQEGQDGYDAIEWAASQPWSSGKVGMKGASYFGLTQWQAAIKRPPHLVAIAPDITASDYHDNWTYQNGVFDLWFNVSWTAGAFEADQIIRKLTASGAPQSTIDAQAAAWTAEVAQNVDTTWPNTLPLTSLQVMNADQPFYLEWLKTPTYDASWERIDIENKYGTLDIATLTSGASYDIFSVGSARNFQGMKKAAATAAARNNAKLVWRAYGHSVDSGFPTFGNDTPDPSIEKRFFDYHLKGVANGFDREPPVRIYVLVPPDSGQTGSGFWMTGDDFPLPGTVSTRYYMGSGGSANTRSGDGFLSPTPVTTGATFDSFAYDPNKPVPTVGGNVCCFASPTNAVRGGAQEQASVEQRPDVLVYTSNRMDRDMPVIGNVRASFWASSSAVDTDFTMKLVDVRPDGSTHNVVNRIVRASYRAGSKLPRQLLTADGATKFELDLGPTAIIVPKNHKLRVQISSSDFPHYARNLNTGLDSNSTEQIKTAQQRIFHDANHQSFIELPVAPITR</sequence>
<dbReference type="SUPFAM" id="SSF49785">
    <property type="entry name" value="Galactose-binding domain-like"/>
    <property type="match status" value="1"/>
</dbReference>
<keyword evidence="1 3" id="KW-0378">Hydrolase</keyword>
<dbReference type="InterPro" id="IPR005674">
    <property type="entry name" value="CocE/Ser_esterase"/>
</dbReference>
<accession>A0A158C9K8</accession>
<keyword evidence="4" id="KW-1185">Reference proteome</keyword>
<organism evidence="3 4">
    <name type="scientific">Caballeronia temeraria</name>
    <dbReference type="NCBI Taxonomy" id="1777137"/>
    <lineage>
        <taxon>Bacteria</taxon>
        <taxon>Pseudomonadati</taxon>
        <taxon>Pseudomonadota</taxon>
        <taxon>Betaproteobacteria</taxon>
        <taxon>Burkholderiales</taxon>
        <taxon>Burkholderiaceae</taxon>
        <taxon>Caballeronia</taxon>
    </lineage>
</organism>
<dbReference type="GO" id="GO:0008239">
    <property type="term" value="F:dipeptidyl-peptidase activity"/>
    <property type="evidence" value="ECO:0007669"/>
    <property type="project" value="InterPro"/>
</dbReference>
<dbReference type="Pfam" id="PF02129">
    <property type="entry name" value="Peptidase_S15"/>
    <property type="match status" value="1"/>
</dbReference>
<dbReference type="AlphaFoldDB" id="A0A158C9K8"/>
<evidence type="ECO:0000256" key="1">
    <source>
        <dbReference type="ARBA" id="ARBA00022801"/>
    </source>
</evidence>
<proteinExistence type="predicted"/>
<protein>
    <submittedName>
        <fullName evidence="3">Cocaine esterase</fullName>
        <ecNumber evidence="3">3.1.1.84</ecNumber>
    </submittedName>
</protein>
<evidence type="ECO:0000313" key="3">
    <source>
        <dbReference type="EMBL" id="SAK79024.1"/>
    </source>
</evidence>
<dbReference type="EMBL" id="FCOI02000021">
    <property type="protein sequence ID" value="SAK79024.1"/>
    <property type="molecule type" value="Genomic_DNA"/>
</dbReference>
<dbReference type="InterPro" id="IPR029058">
    <property type="entry name" value="AB_hydrolase_fold"/>
</dbReference>
<dbReference type="SMART" id="SM00939">
    <property type="entry name" value="PepX_C"/>
    <property type="match status" value="1"/>
</dbReference>
<dbReference type="InterPro" id="IPR000383">
    <property type="entry name" value="Xaa-Pro-like_dom"/>
</dbReference>
<evidence type="ECO:0000313" key="4">
    <source>
        <dbReference type="Proteomes" id="UP000054624"/>
    </source>
</evidence>
<dbReference type="PROSITE" id="PS51257">
    <property type="entry name" value="PROKAR_LIPOPROTEIN"/>
    <property type="match status" value="1"/>
</dbReference>
<dbReference type="Proteomes" id="UP000054624">
    <property type="component" value="Unassembled WGS sequence"/>
</dbReference>
<dbReference type="InterPro" id="IPR008979">
    <property type="entry name" value="Galactose-bd-like_sf"/>
</dbReference>
<dbReference type="SUPFAM" id="SSF53474">
    <property type="entry name" value="alpha/beta-Hydrolases"/>
    <property type="match status" value="1"/>
</dbReference>